<accession>A0ABR4BR07</accession>
<keyword evidence="3" id="KW-0472">Membrane</keyword>
<dbReference type="EMBL" id="JAZHXI010000024">
    <property type="protein sequence ID" value="KAL2060127.1"/>
    <property type="molecule type" value="Genomic_DNA"/>
</dbReference>
<feature type="transmembrane region" description="Helical" evidence="3">
    <location>
        <begin position="26"/>
        <end position="46"/>
    </location>
</feature>
<evidence type="ECO:0000256" key="2">
    <source>
        <dbReference type="ARBA" id="ARBA00035112"/>
    </source>
</evidence>
<evidence type="ECO:0000313" key="4">
    <source>
        <dbReference type="EMBL" id="KAL2060127.1"/>
    </source>
</evidence>
<proteinExistence type="inferred from homology"/>
<keyword evidence="3" id="KW-1133">Transmembrane helix</keyword>
<keyword evidence="3" id="KW-0812">Transmembrane</keyword>
<dbReference type="PANTHER" id="PTHR33365:SF4">
    <property type="entry name" value="CYCLOCHLOROTINE BIOSYNTHESIS PROTEIN O"/>
    <property type="match status" value="1"/>
</dbReference>
<dbReference type="Pfam" id="PF11807">
    <property type="entry name" value="UstYa"/>
    <property type="match status" value="1"/>
</dbReference>
<organism evidence="4 5">
    <name type="scientific">Oculimacula yallundae</name>
    <dbReference type="NCBI Taxonomy" id="86028"/>
    <lineage>
        <taxon>Eukaryota</taxon>
        <taxon>Fungi</taxon>
        <taxon>Dikarya</taxon>
        <taxon>Ascomycota</taxon>
        <taxon>Pezizomycotina</taxon>
        <taxon>Leotiomycetes</taxon>
        <taxon>Helotiales</taxon>
        <taxon>Ploettnerulaceae</taxon>
        <taxon>Oculimacula</taxon>
    </lineage>
</organism>
<dbReference type="Proteomes" id="UP001595075">
    <property type="component" value="Unassembled WGS sequence"/>
</dbReference>
<evidence type="ECO:0008006" key="6">
    <source>
        <dbReference type="Google" id="ProtNLM"/>
    </source>
</evidence>
<evidence type="ECO:0000313" key="5">
    <source>
        <dbReference type="Proteomes" id="UP001595075"/>
    </source>
</evidence>
<reference evidence="4 5" key="1">
    <citation type="journal article" date="2024" name="Commun. Biol.">
        <title>Comparative genomic analysis of thermophilic fungi reveals convergent evolutionary adaptations and gene losses.</title>
        <authorList>
            <person name="Steindorff A.S."/>
            <person name="Aguilar-Pontes M.V."/>
            <person name="Robinson A.J."/>
            <person name="Andreopoulos B."/>
            <person name="LaButti K."/>
            <person name="Kuo A."/>
            <person name="Mondo S."/>
            <person name="Riley R."/>
            <person name="Otillar R."/>
            <person name="Haridas S."/>
            <person name="Lipzen A."/>
            <person name="Grimwood J."/>
            <person name="Schmutz J."/>
            <person name="Clum A."/>
            <person name="Reid I.D."/>
            <person name="Moisan M.C."/>
            <person name="Butler G."/>
            <person name="Nguyen T.T.M."/>
            <person name="Dewar K."/>
            <person name="Conant G."/>
            <person name="Drula E."/>
            <person name="Henrissat B."/>
            <person name="Hansel C."/>
            <person name="Singer S."/>
            <person name="Hutchinson M.I."/>
            <person name="de Vries R.P."/>
            <person name="Natvig D.O."/>
            <person name="Powell A.J."/>
            <person name="Tsang A."/>
            <person name="Grigoriev I.V."/>
        </authorList>
    </citation>
    <scope>NUCLEOTIDE SEQUENCE [LARGE SCALE GENOMIC DNA]</scope>
    <source>
        <strain evidence="4 5">CBS 494.80</strain>
    </source>
</reference>
<evidence type="ECO:0000256" key="1">
    <source>
        <dbReference type="ARBA" id="ARBA00004685"/>
    </source>
</evidence>
<comment type="similarity">
    <text evidence="2">Belongs to the ustYa family.</text>
</comment>
<comment type="pathway">
    <text evidence="1">Mycotoxin biosynthesis.</text>
</comment>
<sequence>MTKYEHVSADEDELGPDSLPTRFSKLCILWIAQAAFFLLSLTLLMASRSGQTNVLCKCPATKSSTYSPTQPAVDYITTQFQGSLNLESVYKGTPRKELDDAWDALSPGSILPGPTLSISEQELQSIGKDSMANATVQIPAEFGGGYFATLEVFHNLHCLNLVRMATYMEYYESKHAFGDHWLRNHVDHCIDMIRQRLTCTADIGLVTAVWVDGYSEPYPDFSTQHQCRNFDKIREWALDRSLNVSMEEMVAARGVVSLPEPPR</sequence>
<keyword evidence="5" id="KW-1185">Reference proteome</keyword>
<dbReference type="PANTHER" id="PTHR33365">
    <property type="entry name" value="YALI0B05434P"/>
    <property type="match status" value="1"/>
</dbReference>
<comment type="caution">
    <text evidence="4">The sequence shown here is derived from an EMBL/GenBank/DDBJ whole genome shotgun (WGS) entry which is preliminary data.</text>
</comment>
<evidence type="ECO:0000256" key="3">
    <source>
        <dbReference type="SAM" id="Phobius"/>
    </source>
</evidence>
<name>A0ABR4BR07_9HELO</name>
<protein>
    <recommendedName>
        <fullName evidence="6">Tat pathway signal sequence</fullName>
    </recommendedName>
</protein>
<gene>
    <name evidence="4" type="ORF">VTL71DRAFT_9949</name>
</gene>
<dbReference type="InterPro" id="IPR021765">
    <property type="entry name" value="UstYa-like"/>
</dbReference>